<dbReference type="Proteomes" id="UP001206548">
    <property type="component" value="Unassembled WGS sequence"/>
</dbReference>
<dbReference type="InterPro" id="IPR051910">
    <property type="entry name" value="ComF/GntX_DNA_util-trans"/>
</dbReference>
<dbReference type="Gene3D" id="3.40.50.2020">
    <property type="match status" value="1"/>
</dbReference>
<reference evidence="3 4" key="1">
    <citation type="journal article" date="2023" name="Int. J. Syst. Evol. Microbiol.">
        <title>Streptococcus sciuri sp. nov., Staphylococcus marylandisciuri sp. nov. and Staphylococcus americanisciuri sp. nov., isolated from faeces of eastern grey squirrel (Sciurus carolinensis).</title>
        <authorList>
            <person name="Volokhov D.V."/>
            <person name="Zagorodnyaya T.A."/>
            <person name="Furtak V.A."/>
            <person name="Nattanmai G."/>
            <person name="Randall L."/>
            <person name="Jose S."/>
            <person name="Gao Y."/>
            <person name="Eisenberg T."/>
            <person name="Delmonte P."/>
            <person name="Blom J."/>
            <person name="Mitchell K.K."/>
        </authorList>
    </citation>
    <scope>NUCLEOTIDE SEQUENCE [LARGE SCALE GENOMIC DNA]</scope>
    <source>
        <strain evidence="3 4">SQ9-PEA</strain>
    </source>
</reference>
<feature type="domain" description="Phosphoribosyltransferase" evidence="2">
    <location>
        <begin position="183"/>
        <end position="219"/>
    </location>
</feature>
<dbReference type="InterPro" id="IPR000836">
    <property type="entry name" value="PRTase_dom"/>
</dbReference>
<evidence type="ECO:0000256" key="1">
    <source>
        <dbReference type="ARBA" id="ARBA00008007"/>
    </source>
</evidence>
<name>A0ABT2F7Y8_9STRE</name>
<organism evidence="3 4">
    <name type="scientific">Streptococcus sciuri</name>
    <dbReference type="NCBI Taxonomy" id="2973939"/>
    <lineage>
        <taxon>Bacteria</taxon>
        <taxon>Bacillati</taxon>
        <taxon>Bacillota</taxon>
        <taxon>Bacilli</taxon>
        <taxon>Lactobacillales</taxon>
        <taxon>Streptococcaceae</taxon>
        <taxon>Streptococcus</taxon>
    </lineage>
</organism>
<keyword evidence="4" id="KW-1185">Reference proteome</keyword>
<dbReference type="Pfam" id="PF00156">
    <property type="entry name" value="Pribosyltran"/>
    <property type="match status" value="1"/>
</dbReference>
<gene>
    <name evidence="3" type="ORF">NXS10_06390</name>
</gene>
<dbReference type="RefSeq" id="WP_259138937.1">
    <property type="nucleotide sequence ID" value="NZ_JANUXX010000007.1"/>
</dbReference>
<comment type="caution">
    <text evidence="3">The sequence shown here is derived from an EMBL/GenBank/DDBJ whole genome shotgun (WGS) entry which is preliminary data.</text>
</comment>
<evidence type="ECO:0000313" key="4">
    <source>
        <dbReference type="Proteomes" id="UP001206548"/>
    </source>
</evidence>
<dbReference type="PANTHER" id="PTHR47505:SF1">
    <property type="entry name" value="DNA UTILIZATION PROTEIN YHGH"/>
    <property type="match status" value="1"/>
</dbReference>
<dbReference type="CDD" id="cd06223">
    <property type="entry name" value="PRTases_typeI"/>
    <property type="match status" value="1"/>
</dbReference>
<proteinExistence type="inferred from homology"/>
<protein>
    <submittedName>
        <fullName evidence="3">ComF family protein</fullName>
    </submittedName>
</protein>
<dbReference type="SUPFAM" id="SSF53271">
    <property type="entry name" value="PRTase-like"/>
    <property type="match status" value="1"/>
</dbReference>
<evidence type="ECO:0000259" key="2">
    <source>
        <dbReference type="Pfam" id="PF00156"/>
    </source>
</evidence>
<sequence length="220" mass="25611">MTCLLCGQYRKEAVRFSDILFLKPIEYGLCKDCHQSFEKVSKVHCPNCFKPDINETCRDCKEWEQKGHTVIHQALYQYNDSMKAYFSSFKFEGDYLLRYAFAKDMKAHLRTYKGYTVVPVPISVKRYQERQFNQVTALLDAAKITYKELLQKEHVTKQSSLSRQERLSHINPFSVVSKAQLPDKVVVVDDIYTTGATLADIVFLLREKGVKQIRTFSLVR</sequence>
<accession>A0ABT2F7Y8</accession>
<dbReference type="EMBL" id="JANUXX010000007">
    <property type="protein sequence ID" value="MCS4488583.1"/>
    <property type="molecule type" value="Genomic_DNA"/>
</dbReference>
<dbReference type="InterPro" id="IPR029057">
    <property type="entry name" value="PRTase-like"/>
</dbReference>
<dbReference type="PANTHER" id="PTHR47505">
    <property type="entry name" value="DNA UTILIZATION PROTEIN YHGH"/>
    <property type="match status" value="1"/>
</dbReference>
<comment type="similarity">
    <text evidence="1">Belongs to the ComF/GntX family.</text>
</comment>
<evidence type="ECO:0000313" key="3">
    <source>
        <dbReference type="EMBL" id="MCS4488583.1"/>
    </source>
</evidence>